<evidence type="ECO:0000259" key="5">
    <source>
        <dbReference type="Pfam" id="PF25183"/>
    </source>
</evidence>
<feature type="domain" description="TonB-dependent transporter Oar-like beta-barrel" evidence="5">
    <location>
        <begin position="240"/>
        <end position="1034"/>
    </location>
</feature>
<feature type="chain" id="PRO_5045701414" evidence="4">
    <location>
        <begin position="24"/>
        <end position="1099"/>
    </location>
</feature>
<dbReference type="Gene3D" id="2.170.130.10">
    <property type="entry name" value="TonB-dependent receptor, plug domain"/>
    <property type="match status" value="1"/>
</dbReference>
<dbReference type="Pfam" id="PF13620">
    <property type="entry name" value="CarboxypepD_reg"/>
    <property type="match status" value="1"/>
</dbReference>
<reference evidence="6 7" key="1">
    <citation type="submission" date="2023-02" db="EMBL/GenBank/DDBJ databases">
        <title>Genome sequence of Sphingomonas naphthae.</title>
        <authorList>
            <person name="Kim S."/>
            <person name="Heo J."/>
            <person name="Kwon S.-W."/>
        </authorList>
    </citation>
    <scope>NUCLEOTIDE SEQUENCE [LARGE SCALE GENOMIC DNA]</scope>
    <source>
        <strain evidence="6 7">KACC 18716</strain>
    </source>
</reference>
<sequence>MRRFLSATAVSAVAIMCAAPALAQETTSSIRGSVTADGAPVSGATVTVTHVPSGTKSIAKTGADGTFGASGLRVGGPFTVTVAAPGFADSSVTDLRLVAGEPLSLPVALETGSEIVVTAAKTGAVNLAAGPSTTLDSRAIAGIATTRRDIRDIVRRDPFANLDPAAGGGSRGVTIAGQNARLNKFSVDGLRFSDNFGLNNGGLPTERGPVPLDAIEQMTVKVAPYDITEGDFQGGAINVVLRSGTNTITGAAFYTYNNDSLTGDRTRPGTSNATGRINLDYSSKTYGGFIAGPIIKDKLFLAMAYEHLKEGTPIAIGTAGFPQVVPNLTDTQIANFSSIARSVYNYDPLGVQATTVEKDEKWTIKADWNITTGHRLSGTWIHNDSNNASIAGFSSVAPASPSLGLQSNNYQRPEKVDSYVAQLNSDWSSNFHTELRGNYRKYDLTPVPFGEFNFAQMQVCLDPTAALQQNGLANANATLCSQGSSAAPGAARLYFGPDQFRHFNYVRTEQYGADASARWTFSDFTMKGTAGWMHLSVGNAFTQNAFGNYYFDSVADFQARRAGSLALSGSVTGNLLDTLASFEYDQYTVGGQVAWDPSPRLNVTVGGRADMYGGITPPALNGSFLARYGFSNRSVINGKAIFQPRFQATWKPFPTLRLRGGIGLFGGGSPDVFLGNSYSVSGVFANSFTITRNLNGVGCQGGISAALCSAALDNVDGRNFNSLVTDYLRTNTGSLALANTNSMDPGFKMQSSWKSSLSADWTPEFDGFLGRGWNVGGDFYYGWVNNAPMYIDLRLRQIGVTPDGRPRYASLTPTSANTDLFLTNTKMGHSLVAVARIDKRFDFGLSVGGSYTFQDVKDVTAMNGTTASGTYGQTAMVDPNRPAYGTSTYEVRNSIKLHFDFDHAFFGDYKTRFSLFAERRSGLPYSLTMNDSVQTLSHGNVFGTAGSSSRYLLYVPNVSSITADPLVTYDSAATFTAFQNFVQANGLKQGIQKKNGQRAPYWNKVDLHVDQEVPVPLLGGARIKLFADIENVLNLLDKDWGSLRQVAFPYLSSVVNVACATSVGSNCTQYRFSNFSNPNVDNLGRVSLYAIRVGARFEF</sequence>
<dbReference type="InterPro" id="IPR037066">
    <property type="entry name" value="Plug_dom_sf"/>
</dbReference>
<evidence type="ECO:0000256" key="1">
    <source>
        <dbReference type="ARBA" id="ARBA00004442"/>
    </source>
</evidence>
<evidence type="ECO:0000313" key="7">
    <source>
        <dbReference type="Proteomes" id="UP001220395"/>
    </source>
</evidence>
<dbReference type="InterPro" id="IPR057601">
    <property type="entry name" value="Oar-like_b-barrel"/>
</dbReference>
<comment type="subcellular location">
    <subcellularLocation>
        <location evidence="1">Cell outer membrane</location>
    </subcellularLocation>
</comment>
<dbReference type="Gene3D" id="2.40.170.20">
    <property type="entry name" value="TonB-dependent receptor, beta-barrel domain"/>
    <property type="match status" value="1"/>
</dbReference>
<keyword evidence="3" id="KW-0998">Cell outer membrane</keyword>
<dbReference type="Proteomes" id="UP001220395">
    <property type="component" value="Chromosome"/>
</dbReference>
<evidence type="ECO:0000313" key="6">
    <source>
        <dbReference type="EMBL" id="WCT74731.1"/>
    </source>
</evidence>
<evidence type="ECO:0000256" key="2">
    <source>
        <dbReference type="ARBA" id="ARBA00023136"/>
    </source>
</evidence>
<keyword evidence="2" id="KW-0472">Membrane</keyword>
<dbReference type="RefSeq" id="WP_273690036.1">
    <property type="nucleotide sequence ID" value="NZ_CP117411.1"/>
</dbReference>
<name>A0ABY7TNB8_9SPHN</name>
<evidence type="ECO:0000256" key="3">
    <source>
        <dbReference type="ARBA" id="ARBA00023237"/>
    </source>
</evidence>
<dbReference type="InterPro" id="IPR013784">
    <property type="entry name" value="Carb-bd-like_fold"/>
</dbReference>
<keyword evidence="4" id="KW-0732">Signal</keyword>
<accession>A0ABY7TNB8</accession>
<dbReference type="SUPFAM" id="SSF56935">
    <property type="entry name" value="Porins"/>
    <property type="match status" value="1"/>
</dbReference>
<organism evidence="6 7">
    <name type="scientific">Sphingomonas naphthae</name>
    <dbReference type="NCBI Taxonomy" id="1813468"/>
    <lineage>
        <taxon>Bacteria</taxon>
        <taxon>Pseudomonadati</taxon>
        <taxon>Pseudomonadota</taxon>
        <taxon>Alphaproteobacteria</taxon>
        <taxon>Sphingomonadales</taxon>
        <taxon>Sphingomonadaceae</taxon>
        <taxon>Sphingomonas</taxon>
    </lineage>
</organism>
<dbReference type="InterPro" id="IPR036942">
    <property type="entry name" value="Beta-barrel_TonB_sf"/>
</dbReference>
<dbReference type="EMBL" id="CP117411">
    <property type="protein sequence ID" value="WCT74731.1"/>
    <property type="molecule type" value="Genomic_DNA"/>
</dbReference>
<keyword evidence="6" id="KW-0675">Receptor</keyword>
<gene>
    <name evidence="6" type="ORF">PQ455_05755</name>
</gene>
<protein>
    <submittedName>
        <fullName evidence="6">TonB-dependent receptor</fullName>
    </submittedName>
</protein>
<proteinExistence type="predicted"/>
<evidence type="ECO:0000256" key="4">
    <source>
        <dbReference type="SAM" id="SignalP"/>
    </source>
</evidence>
<keyword evidence="7" id="KW-1185">Reference proteome</keyword>
<dbReference type="Gene3D" id="2.60.40.1120">
    <property type="entry name" value="Carboxypeptidase-like, regulatory domain"/>
    <property type="match status" value="1"/>
</dbReference>
<dbReference type="Pfam" id="PF25183">
    <property type="entry name" value="OMP_b-brl_4"/>
    <property type="match status" value="1"/>
</dbReference>
<dbReference type="SUPFAM" id="SSF49452">
    <property type="entry name" value="Starch-binding domain-like"/>
    <property type="match status" value="1"/>
</dbReference>
<feature type="signal peptide" evidence="4">
    <location>
        <begin position="1"/>
        <end position="23"/>
    </location>
</feature>